<keyword evidence="1" id="KW-0479">Metal-binding</keyword>
<feature type="compositionally biased region" description="Basic and acidic residues" evidence="2">
    <location>
        <begin position="44"/>
        <end position="56"/>
    </location>
</feature>
<dbReference type="InterPro" id="IPR036875">
    <property type="entry name" value="Znf_CCHC_sf"/>
</dbReference>
<proteinExistence type="predicted"/>
<gene>
    <name evidence="4" type="ORF">PAHAL_1G388500</name>
</gene>
<feature type="compositionally biased region" description="Basic residues" evidence="2">
    <location>
        <begin position="57"/>
        <end position="70"/>
    </location>
</feature>
<feature type="domain" description="CCHC-type" evidence="3">
    <location>
        <begin position="27"/>
        <end position="42"/>
    </location>
</feature>
<evidence type="ECO:0000313" key="4">
    <source>
        <dbReference type="EMBL" id="PVH66934.1"/>
    </source>
</evidence>
<name>A0A2T8KXP0_9POAL</name>
<dbReference type="AlphaFoldDB" id="A0A2T8KXP0"/>
<dbReference type="Gramene" id="PVH66934">
    <property type="protein sequence ID" value="PVH66934"/>
    <property type="gene ID" value="PAHAL_1G388500"/>
</dbReference>
<sequence>MELFSKRLNEIFKMQGKSKKRHSKRPCYKCGETGHFMFNCPNKKNKDYDEKTEENHNKKKNKNKSHKKSQKVQVNIGKEWDSNDSSTDSDDEDVLTRPMAEGRKISSTSKSRNVTGAFSLGHFQLRMRM</sequence>
<dbReference type="SMART" id="SM00343">
    <property type="entry name" value="ZnF_C2HC"/>
    <property type="match status" value="1"/>
</dbReference>
<dbReference type="Gene3D" id="4.10.60.10">
    <property type="entry name" value="Zinc finger, CCHC-type"/>
    <property type="match status" value="1"/>
</dbReference>
<evidence type="ECO:0000259" key="3">
    <source>
        <dbReference type="PROSITE" id="PS50158"/>
    </source>
</evidence>
<dbReference type="GO" id="GO:0003676">
    <property type="term" value="F:nucleic acid binding"/>
    <property type="evidence" value="ECO:0007669"/>
    <property type="project" value="InterPro"/>
</dbReference>
<accession>A0A2T8KXP0</accession>
<reference evidence="4" key="1">
    <citation type="submission" date="2018-04" db="EMBL/GenBank/DDBJ databases">
        <title>WGS assembly of Panicum hallii.</title>
        <authorList>
            <person name="Lovell J."/>
            <person name="Jenkins J."/>
            <person name="Lowry D."/>
            <person name="Mamidi S."/>
            <person name="Sreedasyam A."/>
            <person name="Weng X."/>
            <person name="Barry K."/>
            <person name="Bonette J."/>
            <person name="Campitelli B."/>
            <person name="Daum C."/>
            <person name="Gordon S."/>
            <person name="Gould B."/>
            <person name="Lipzen A."/>
            <person name="Macqueen A."/>
            <person name="Palacio-Mejia J."/>
            <person name="Plott C."/>
            <person name="Shakirov E."/>
            <person name="Shu S."/>
            <person name="Yoshinaga Y."/>
            <person name="Zane M."/>
            <person name="Rokhsar D."/>
            <person name="Grimwood J."/>
            <person name="Schmutz J."/>
            <person name="Juenger T."/>
        </authorList>
    </citation>
    <scope>NUCLEOTIDE SEQUENCE [LARGE SCALE GENOMIC DNA]</scope>
    <source>
        <strain evidence="4">FIL2</strain>
    </source>
</reference>
<keyword evidence="1" id="KW-0863">Zinc-finger</keyword>
<protein>
    <recommendedName>
        <fullName evidence="3">CCHC-type domain-containing protein</fullName>
    </recommendedName>
</protein>
<evidence type="ECO:0000256" key="2">
    <source>
        <dbReference type="SAM" id="MobiDB-lite"/>
    </source>
</evidence>
<dbReference type="GO" id="GO:0008270">
    <property type="term" value="F:zinc ion binding"/>
    <property type="evidence" value="ECO:0007669"/>
    <property type="project" value="UniProtKB-KW"/>
</dbReference>
<dbReference type="SUPFAM" id="SSF57756">
    <property type="entry name" value="Retrovirus zinc finger-like domains"/>
    <property type="match status" value="1"/>
</dbReference>
<dbReference type="Proteomes" id="UP000243499">
    <property type="component" value="Chromosome 1"/>
</dbReference>
<dbReference type="EMBL" id="CM008046">
    <property type="protein sequence ID" value="PVH66934.1"/>
    <property type="molecule type" value="Genomic_DNA"/>
</dbReference>
<organism evidence="4">
    <name type="scientific">Panicum hallii</name>
    <dbReference type="NCBI Taxonomy" id="206008"/>
    <lineage>
        <taxon>Eukaryota</taxon>
        <taxon>Viridiplantae</taxon>
        <taxon>Streptophyta</taxon>
        <taxon>Embryophyta</taxon>
        <taxon>Tracheophyta</taxon>
        <taxon>Spermatophyta</taxon>
        <taxon>Magnoliopsida</taxon>
        <taxon>Liliopsida</taxon>
        <taxon>Poales</taxon>
        <taxon>Poaceae</taxon>
        <taxon>PACMAD clade</taxon>
        <taxon>Panicoideae</taxon>
        <taxon>Panicodae</taxon>
        <taxon>Paniceae</taxon>
        <taxon>Panicinae</taxon>
        <taxon>Panicum</taxon>
        <taxon>Panicum sect. Panicum</taxon>
    </lineage>
</organism>
<keyword evidence="1" id="KW-0862">Zinc</keyword>
<dbReference type="PROSITE" id="PS50158">
    <property type="entry name" value="ZF_CCHC"/>
    <property type="match status" value="1"/>
</dbReference>
<evidence type="ECO:0000256" key="1">
    <source>
        <dbReference type="PROSITE-ProRule" id="PRU00047"/>
    </source>
</evidence>
<feature type="region of interest" description="Disordered" evidence="2">
    <location>
        <begin position="41"/>
        <end position="110"/>
    </location>
</feature>
<dbReference type="Pfam" id="PF00098">
    <property type="entry name" value="zf-CCHC"/>
    <property type="match status" value="1"/>
</dbReference>
<dbReference type="InterPro" id="IPR001878">
    <property type="entry name" value="Znf_CCHC"/>
</dbReference>